<dbReference type="InterPro" id="IPR019557">
    <property type="entry name" value="AminoTfrase-like_pln_mobile"/>
</dbReference>
<dbReference type="PANTHER" id="PTHR46033">
    <property type="entry name" value="PROTEIN MAIN-LIKE 2"/>
    <property type="match status" value="1"/>
</dbReference>
<dbReference type="EMBL" id="JARKNE010000004">
    <property type="protein sequence ID" value="KAK5836296.1"/>
    <property type="molecule type" value="Genomic_DNA"/>
</dbReference>
<proteinExistence type="predicted"/>
<name>A0ABR0QAS3_GOSAR</name>
<sequence length="140" mass="16111">MANQVLIYADFGERMENSSYRLEDQILEMYINNLNKGAPKVVHGHLRDTCFLNVARMLEGTKLDPPLISALIKRWRSETNTFYLLYDECTITLKDVSLQLSLSVDEDVITGLVVSVYWSATCEQLLGNVLNKFRDSWIKM</sequence>
<organism evidence="2 3">
    <name type="scientific">Gossypium arboreum</name>
    <name type="common">Tree cotton</name>
    <name type="synonym">Gossypium nanking</name>
    <dbReference type="NCBI Taxonomy" id="29729"/>
    <lineage>
        <taxon>Eukaryota</taxon>
        <taxon>Viridiplantae</taxon>
        <taxon>Streptophyta</taxon>
        <taxon>Embryophyta</taxon>
        <taxon>Tracheophyta</taxon>
        <taxon>Spermatophyta</taxon>
        <taxon>Magnoliopsida</taxon>
        <taxon>eudicotyledons</taxon>
        <taxon>Gunneridae</taxon>
        <taxon>Pentapetalae</taxon>
        <taxon>rosids</taxon>
        <taxon>malvids</taxon>
        <taxon>Malvales</taxon>
        <taxon>Malvaceae</taxon>
        <taxon>Malvoideae</taxon>
        <taxon>Gossypium</taxon>
    </lineage>
</organism>
<keyword evidence="3" id="KW-1185">Reference proteome</keyword>
<evidence type="ECO:0000313" key="3">
    <source>
        <dbReference type="Proteomes" id="UP001358586"/>
    </source>
</evidence>
<dbReference type="Pfam" id="PF10536">
    <property type="entry name" value="PMD"/>
    <property type="match status" value="1"/>
</dbReference>
<comment type="caution">
    <text evidence="2">The sequence shown here is derived from an EMBL/GenBank/DDBJ whole genome shotgun (WGS) entry which is preliminary data.</text>
</comment>
<dbReference type="PANTHER" id="PTHR46033:SF8">
    <property type="entry name" value="PROTEIN MAINTENANCE OF MERISTEMS-LIKE"/>
    <property type="match status" value="1"/>
</dbReference>
<dbReference type="Proteomes" id="UP001358586">
    <property type="component" value="Chromosome 4"/>
</dbReference>
<dbReference type="InterPro" id="IPR044824">
    <property type="entry name" value="MAIN-like"/>
</dbReference>
<evidence type="ECO:0000259" key="1">
    <source>
        <dbReference type="Pfam" id="PF10536"/>
    </source>
</evidence>
<accession>A0ABR0QAS3</accession>
<reference evidence="2 3" key="1">
    <citation type="submission" date="2023-03" db="EMBL/GenBank/DDBJ databases">
        <title>WGS of Gossypium arboreum.</title>
        <authorList>
            <person name="Yu D."/>
        </authorList>
    </citation>
    <scope>NUCLEOTIDE SEQUENCE [LARGE SCALE GENOMIC DNA]</scope>
    <source>
        <tissue evidence="2">Leaf</tissue>
    </source>
</reference>
<gene>
    <name evidence="2" type="ORF">PVK06_012077</name>
</gene>
<protein>
    <recommendedName>
        <fullName evidence="1">Aminotransferase-like plant mobile domain-containing protein</fullName>
    </recommendedName>
</protein>
<evidence type="ECO:0000313" key="2">
    <source>
        <dbReference type="EMBL" id="KAK5836296.1"/>
    </source>
</evidence>
<feature type="domain" description="Aminotransferase-like plant mobile" evidence="1">
    <location>
        <begin position="55"/>
        <end position="132"/>
    </location>
</feature>